<evidence type="ECO:0000313" key="1">
    <source>
        <dbReference type="EMBL" id="ADE55295.1"/>
    </source>
</evidence>
<reference evidence="1 2" key="1">
    <citation type="journal article" date="2010" name="Stand. Genomic Sci.">
        <title>Complete genome sequence of Coraliomargarita akajimensis type strain (04OKA010-24).</title>
        <authorList>
            <person name="Mavromatis K."/>
            <person name="Abt B."/>
            <person name="Brambilla E."/>
            <person name="Lapidus A."/>
            <person name="Copeland A."/>
            <person name="Deshpande S."/>
            <person name="Nolan M."/>
            <person name="Lucas S."/>
            <person name="Tice H."/>
            <person name="Cheng J.F."/>
            <person name="Han C."/>
            <person name="Detter J.C."/>
            <person name="Woyke T."/>
            <person name="Goodwin L."/>
            <person name="Pitluck S."/>
            <person name="Held B."/>
            <person name="Brettin T."/>
            <person name="Tapia R."/>
            <person name="Ivanova N."/>
            <person name="Mikhailova N."/>
            <person name="Pati A."/>
            <person name="Liolios K."/>
            <person name="Chen A."/>
            <person name="Palaniappan K."/>
            <person name="Land M."/>
            <person name="Hauser L."/>
            <person name="Chang Y.J."/>
            <person name="Jeffries C.D."/>
            <person name="Rohde M."/>
            <person name="Goker M."/>
            <person name="Bristow J."/>
            <person name="Eisen J.A."/>
            <person name="Markowitz V."/>
            <person name="Hugenholtz P."/>
            <person name="Klenk H.P."/>
            <person name="Kyrpides N.C."/>
        </authorList>
    </citation>
    <scope>NUCLEOTIDE SEQUENCE [LARGE SCALE GENOMIC DNA]</scope>
    <source>
        <strain evidence="2">DSM 45221 / IAM 15411 / JCM 23193 / KCTC 12865</strain>
    </source>
</reference>
<dbReference type="InterPro" id="IPR014717">
    <property type="entry name" value="Transl_elong_EF1B/ribsomal_bS6"/>
</dbReference>
<evidence type="ECO:0000313" key="2">
    <source>
        <dbReference type="Proteomes" id="UP000000925"/>
    </source>
</evidence>
<name>D5EMQ5_CORAD</name>
<dbReference type="AlphaFoldDB" id="D5EMQ5"/>
<protein>
    <submittedName>
        <fullName evidence="1">Uncharacterized protein</fullName>
    </submittedName>
</protein>
<dbReference type="Proteomes" id="UP000000925">
    <property type="component" value="Chromosome"/>
</dbReference>
<keyword evidence="2" id="KW-1185">Reference proteome</keyword>
<dbReference type="STRING" id="583355.Caka_2278"/>
<gene>
    <name evidence="1" type="ordered locus">Caka_2278</name>
</gene>
<dbReference type="RefSeq" id="WP_013044017.1">
    <property type="nucleotide sequence ID" value="NC_014008.1"/>
</dbReference>
<accession>D5EMQ5</accession>
<dbReference type="EMBL" id="CP001998">
    <property type="protein sequence ID" value="ADE55295.1"/>
    <property type="molecule type" value="Genomic_DNA"/>
</dbReference>
<organism evidence="1 2">
    <name type="scientific">Coraliomargarita akajimensis (strain DSM 45221 / IAM 15411 / JCM 23193 / KCTC 12865 / 04OKA010-24)</name>
    <dbReference type="NCBI Taxonomy" id="583355"/>
    <lineage>
        <taxon>Bacteria</taxon>
        <taxon>Pseudomonadati</taxon>
        <taxon>Verrucomicrobiota</taxon>
        <taxon>Opitutia</taxon>
        <taxon>Puniceicoccales</taxon>
        <taxon>Coraliomargaritaceae</taxon>
        <taxon>Coraliomargarita</taxon>
    </lineage>
</organism>
<sequence>MSRLIEILKKFPLAVGASVLALLCVGVYMLRGGAVEAGEIEKEQMEARLRVIKANKKNAAGLEADTEGMEAIKTQIDERLFDRSKVAINTEFFYTLGEDVGVEIENVGQLPEPPQILAKGGVNELKEYSSIVYNLTVIGTNKELMSFLIRLHALDAVCRASNFRVSESGGADEPALQMMVQVFVLAEKEG</sequence>
<dbReference type="KEGG" id="caa:Caka_2278"/>
<proteinExistence type="predicted"/>
<dbReference type="HOGENOM" id="CLU_1425805_0_0_0"/>
<dbReference type="eggNOG" id="ENOG502ZKHB">
    <property type="taxonomic scope" value="Bacteria"/>
</dbReference>
<dbReference type="Gene3D" id="3.30.70.60">
    <property type="match status" value="1"/>
</dbReference>